<organism evidence="9 10">
    <name type="scientific">Fluviicoccus keumensis</name>
    <dbReference type="NCBI Taxonomy" id="1435465"/>
    <lineage>
        <taxon>Bacteria</taxon>
        <taxon>Pseudomonadati</taxon>
        <taxon>Pseudomonadota</taxon>
        <taxon>Gammaproteobacteria</taxon>
        <taxon>Moraxellales</taxon>
        <taxon>Moraxellaceae</taxon>
        <taxon>Fluviicoccus</taxon>
    </lineage>
</organism>
<keyword evidence="4 7" id="KW-0479">Metal-binding</keyword>
<dbReference type="PANTHER" id="PTHR43705">
    <property type="entry name" value="HYDROXYACYLGLUTATHIONE HYDROLASE"/>
    <property type="match status" value="1"/>
</dbReference>
<dbReference type="Pfam" id="PF16123">
    <property type="entry name" value="HAGH_C"/>
    <property type="match status" value="1"/>
</dbReference>
<feature type="binding site" evidence="7">
    <location>
        <position position="132"/>
    </location>
    <ligand>
        <name>Zn(2+)</name>
        <dbReference type="ChEBI" id="CHEBI:29105"/>
        <label>2</label>
    </ligand>
</feature>
<comment type="cofactor">
    <cofactor evidence="7">
        <name>Zn(2+)</name>
        <dbReference type="ChEBI" id="CHEBI:29105"/>
    </cofactor>
    <text evidence="7">Binds 2 Zn(2+) ions per subunit.</text>
</comment>
<dbReference type="InterPro" id="IPR036866">
    <property type="entry name" value="RibonucZ/Hydroxyglut_hydro"/>
</dbReference>
<dbReference type="PIRSF" id="PIRSF005457">
    <property type="entry name" value="Glx"/>
    <property type="match status" value="1"/>
</dbReference>
<comment type="catalytic activity">
    <reaction evidence="1 7">
        <text>an S-(2-hydroxyacyl)glutathione + H2O = a 2-hydroxy carboxylate + glutathione + H(+)</text>
        <dbReference type="Rhea" id="RHEA:21864"/>
        <dbReference type="ChEBI" id="CHEBI:15377"/>
        <dbReference type="ChEBI" id="CHEBI:15378"/>
        <dbReference type="ChEBI" id="CHEBI:57925"/>
        <dbReference type="ChEBI" id="CHEBI:58896"/>
        <dbReference type="ChEBI" id="CHEBI:71261"/>
        <dbReference type="EC" id="3.1.2.6"/>
    </reaction>
</comment>
<feature type="binding site" evidence="7">
    <location>
        <position position="170"/>
    </location>
    <ligand>
        <name>Zn(2+)</name>
        <dbReference type="ChEBI" id="CHEBI:29105"/>
        <label>2</label>
    </ligand>
</feature>
<evidence type="ECO:0000313" key="10">
    <source>
        <dbReference type="Proteomes" id="UP000292423"/>
    </source>
</evidence>
<feature type="binding site" evidence="7">
    <location>
        <position position="113"/>
    </location>
    <ligand>
        <name>Zn(2+)</name>
        <dbReference type="ChEBI" id="CHEBI:29105"/>
        <label>1</label>
    </ligand>
</feature>
<comment type="caution">
    <text evidence="9">The sequence shown here is derived from an EMBL/GenBank/DDBJ whole genome shotgun (WGS) entry which is preliminary data.</text>
</comment>
<feature type="binding site" evidence="7">
    <location>
        <position position="57"/>
    </location>
    <ligand>
        <name>Zn(2+)</name>
        <dbReference type="ChEBI" id="CHEBI:29105"/>
        <label>1</label>
    </ligand>
</feature>
<accession>A0A4Q7YJQ7</accession>
<comment type="subunit">
    <text evidence="7">Monomer.</text>
</comment>
<gene>
    <name evidence="7" type="primary">gloB</name>
    <name evidence="9" type="ORF">EV700_2963</name>
</gene>
<evidence type="ECO:0000313" key="9">
    <source>
        <dbReference type="EMBL" id="RZU37094.1"/>
    </source>
</evidence>
<evidence type="ECO:0000256" key="5">
    <source>
        <dbReference type="ARBA" id="ARBA00022801"/>
    </source>
</evidence>
<dbReference type="SUPFAM" id="SSF56281">
    <property type="entry name" value="Metallo-hydrolase/oxidoreductase"/>
    <property type="match status" value="1"/>
</dbReference>
<feature type="domain" description="Metallo-beta-lactamase" evidence="8">
    <location>
        <begin position="15"/>
        <end position="170"/>
    </location>
</feature>
<dbReference type="Proteomes" id="UP000292423">
    <property type="component" value="Unassembled WGS sequence"/>
</dbReference>
<dbReference type="InterPro" id="IPR050110">
    <property type="entry name" value="Glyoxalase_II_hydrolase"/>
</dbReference>
<feature type="binding site" evidence="7">
    <location>
        <position position="132"/>
    </location>
    <ligand>
        <name>Zn(2+)</name>
        <dbReference type="ChEBI" id="CHEBI:29105"/>
        <label>1</label>
    </ligand>
</feature>
<feature type="binding site" evidence="7">
    <location>
        <position position="61"/>
    </location>
    <ligand>
        <name>Zn(2+)</name>
        <dbReference type="ChEBI" id="CHEBI:29105"/>
        <label>2</label>
    </ligand>
</feature>
<dbReference type="Gene3D" id="3.60.15.10">
    <property type="entry name" value="Ribonuclease Z/Hydroxyacylglutathione hydrolase-like"/>
    <property type="match status" value="1"/>
</dbReference>
<dbReference type="GO" id="GO:0019243">
    <property type="term" value="P:methylglyoxal catabolic process to D-lactate via S-lactoyl-glutathione"/>
    <property type="evidence" value="ECO:0007669"/>
    <property type="project" value="UniProtKB-UniRule"/>
</dbReference>
<keyword evidence="6 7" id="KW-0862">Zinc</keyword>
<protein>
    <recommendedName>
        <fullName evidence="7">Hydroxyacylglutathione hydrolase</fullName>
        <ecNumber evidence="7">3.1.2.6</ecNumber>
    </recommendedName>
    <alternativeName>
        <fullName evidence="7">Glyoxalase II</fullName>
        <shortName evidence="7">Glx II</shortName>
    </alternativeName>
</protein>
<proteinExistence type="inferred from homology"/>
<evidence type="ECO:0000256" key="7">
    <source>
        <dbReference type="HAMAP-Rule" id="MF_01374"/>
    </source>
</evidence>
<comment type="function">
    <text evidence="7">Thiolesterase that catalyzes the hydrolysis of S-D-lactoyl-glutathione to form glutathione and D-lactic acid.</text>
</comment>
<feature type="binding site" evidence="7">
    <location>
        <position position="62"/>
    </location>
    <ligand>
        <name>Zn(2+)</name>
        <dbReference type="ChEBI" id="CHEBI:29105"/>
        <label>2</label>
    </ligand>
</feature>
<dbReference type="NCBIfam" id="TIGR03413">
    <property type="entry name" value="GSH_gloB"/>
    <property type="match status" value="1"/>
</dbReference>
<name>A0A4Q7YJQ7_9GAMM</name>
<comment type="pathway">
    <text evidence="2 7">Secondary metabolite metabolism; methylglyoxal degradation; (R)-lactate from methylglyoxal: step 2/2.</text>
</comment>
<keyword evidence="10" id="KW-1185">Reference proteome</keyword>
<feature type="binding site" evidence="7">
    <location>
        <position position="59"/>
    </location>
    <ligand>
        <name>Zn(2+)</name>
        <dbReference type="ChEBI" id="CHEBI:29105"/>
        <label>1</label>
    </ligand>
</feature>
<evidence type="ECO:0000256" key="6">
    <source>
        <dbReference type="ARBA" id="ARBA00022833"/>
    </source>
</evidence>
<dbReference type="EC" id="3.1.2.6" evidence="7"/>
<keyword evidence="5 7" id="KW-0378">Hydrolase</keyword>
<dbReference type="PANTHER" id="PTHR43705:SF1">
    <property type="entry name" value="HYDROXYACYLGLUTATHIONE HYDROLASE GLOB"/>
    <property type="match status" value="1"/>
</dbReference>
<dbReference type="HAMAP" id="MF_01374">
    <property type="entry name" value="Glyoxalase_2"/>
    <property type="match status" value="1"/>
</dbReference>
<dbReference type="InterPro" id="IPR001279">
    <property type="entry name" value="Metallo-B-lactamas"/>
</dbReference>
<dbReference type="InterPro" id="IPR035680">
    <property type="entry name" value="Clx_II_MBL"/>
</dbReference>
<dbReference type="GO" id="GO:0004416">
    <property type="term" value="F:hydroxyacylglutathione hydrolase activity"/>
    <property type="evidence" value="ECO:0007669"/>
    <property type="project" value="UniProtKB-UniRule"/>
</dbReference>
<dbReference type="CDD" id="cd07723">
    <property type="entry name" value="hydroxyacylglutathione_hydrolase_MBL-fold"/>
    <property type="match status" value="1"/>
</dbReference>
<sequence>MSETYTLLPVPMFHDNYLWLWASSSGEALAVDVGDYALLAKVLQDRGWRLATVFVTHHHHDHTGGLPEIAHRHPGIPIYGPTAIAGINRPVSGGETLALPGLGDWTILATPGHTHDHVSFYHPEEAVLFCGDTLFSGGCGRIFDGDSESFFQSLQTICGLPDRTRVCCAHEYTVANLDFALAVDPGNKLLHEYRTAAETLRMAGIPTLPAMLGLEKAINPFLRTTRPDLREILAETIPGLGLNPSASETFARLRRFKDSWRPPEA</sequence>
<evidence type="ECO:0000256" key="2">
    <source>
        <dbReference type="ARBA" id="ARBA00004963"/>
    </source>
</evidence>
<comment type="similarity">
    <text evidence="3 7">Belongs to the metallo-beta-lactamase superfamily. Glyoxalase II family.</text>
</comment>
<dbReference type="Pfam" id="PF00753">
    <property type="entry name" value="Lactamase_B"/>
    <property type="match status" value="1"/>
</dbReference>
<dbReference type="UniPathway" id="UPA00619">
    <property type="reaction ID" value="UER00676"/>
</dbReference>
<dbReference type="EMBL" id="SHKX01000015">
    <property type="protein sequence ID" value="RZU37094.1"/>
    <property type="molecule type" value="Genomic_DNA"/>
</dbReference>
<evidence type="ECO:0000256" key="4">
    <source>
        <dbReference type="ARBA" id="ARBA00022723"/>
    </source>
</evidence>
<evidence type="ECO:0000256" key="1">
    <source>
        <dbReference type="ARBA" id="ARBA00001623"/>
    </source>
</evidence>
<dbReference type="GO" id="GO:0046872">
    <property type="term" value="F:metal ion binding"/>
    <property type="evidence" value="ECO:0007669"/>
    <property type="project" value="UniProtKB-KW"/>
</dbReference>
<dbReference type="AlphaFoldDB" id="A0A4Q7YJQ7"/>
<dbReference type="RefSeq" id="WP_165391501.1">
    <property type="nucleotide sequence ID" value="NZ_SHKX01000015.1"/>
</dbReference>
<reference evidence="9 10" key="1">
    <citation type="submission" date="2019-02" db="EMBL/GenBank/DDBJ databases">
        <title>Genomic Encyclopedia of Type Strains, Phase IV (KMG-IV): sequencing the most valuable type-strain genomes for metagenomic binning, comparative biology and taxonomic classification.</title>
        <authorList>
            <person name="Goeker M."/>
        </authorList>
    </citation>
    <scope>NUCLEOTIDE SEQUENCE [LARGE SCALE GENOMIC DNA]</scope>
    <source>
        <strain evidence="9 10">DSM 105135</strain>
    </source>
</reference>
<evidence type="ECO:0000259" key="8">
    <source>
        <dbReference type="SMART" id="SM00849"/>
    </source>
</evidence>
<dbReference type="InterPro" id="IPR017782">
    <property type="entry name" value="Hydroxyacylglutathione_Hdrlase"/>
</dbReference>
<evidence type="ECO:0000256" key="3">
    <source>
        <dbReference type="ARBA" id="ARBA00006759"/>
    </source>
</evidence>
<dbReference type="SMART" id="SM00849">
    <property type="entry name" value="Lactamase_B"/>
    <property type="match status" value="1"/>
</dbReference>
<dbReference type="InterPro" id="IPR032282">
    <property type="entry name" value="HAGH_C"/>
</dbReference>